<feature type="chain" id="PRO_5047305882" description="DUF2178 domain-containing protein" evidence="2">
    <location>
        <begin position="20"/>
        <end position="140"/>
    </location>
</feature>
<dbReference type="EMBL" id="JBHULC010000027">
    <property type="protein sequence ID" value="MFD2523120.1"/>
    <property type="molecule type" value="Genomic_DNA"/>
</dbReference>
<organism evidence="3 4">
    <name type="scientific">Emticicia soli</name>
    <dbReference type="NCBI Taxonomy" id="2027878"/>
    <lineage>
        <taxon>Bacteria</taxon>
        <taxon>Pseudomonadati</taxon>
        <taxon>Bacteroidota</taxon>
        <taxon>Cytophagia</taxon>
        <taxon>Cytophagales</taxon>
        <taxon>Leadbetterellaceae</taxon>
        <taxon>Emticicia</taxon>
    </lineage>
</organism>
<accession>A0ABW5JE73</accession>
<keyword evidence="4" id="KW-1185">Reference proteome</keyword>
<name>A0ABW5JE73_9BACT</name>
<dbReference type="RefSeq" id="WP_340239335.1">
    <property type="nucleotide sequence ID" value="NZ_JBBEWC010000012.1"/>
</dbReference>
<comment type="caution">
    <text evidence="3">The sequence shown here is derived from an EMBL/GenBank/DDBJ whole genome shotgun (WGS) entry which is preliminary data.</text>
</comment>
<feature type="transmembrane region" description="Helical" evidence="1">
    <location>
        <begin position="29"/>
        <end position="49"/>
    </location>
</feature>
<keyword evidence="1" id="KW-1133">Transmembrane helix</keyword>
<evidence type="ECO:0000313" key="3">
    <source>
        <dbReference type="EMBL" id="MFD2523120.1"/>
    </source>
</evidence>
<dbReference type="Proteomes" id="UP001597510">
    <property type="component" value="Unassembled WGS sequence"/>
</dbReference>
<feature type="transmembrane region" description="Helical" evidence="1">
    <location>
        <begin position="113"/>
        <end position="132"/>
    </location>
</feature>
<evidence type="ECO:0000313" key="4">
    <source>
        <dbReference type="Proteomes" id="UP001597510"/>
    </source>
</evidence>
<keyword evidence="1" id="KW-0472">Membrane</keyword>
<protein>
    <recommendedName>
        <fullName evidence="5">DUF2178 domain-containing protein</fullName>
    </recommendedName>
</protein>
<gene>
    <name evidence="3" type="ORF">ACFSR2_19640</name>
</gene>
<feature type="signal peptide" evidence="2">
    <location>
        <begin position="1"/>
        <end position="19"/>
    </location>
</feature>
<proteinExistence type="predicted"/>
<evidence type="ECO:0008006" key="5">
    <source>
        <dbReference type="Google" id="ProtNLM"/>
    </source>
</evidence>
<evidence type="ECO:0000256" key="1">
    <source>
        <dbReference type="SAM" id="Phobius"/>
    </source>
</evidence>
<evidence type="ECO:0000256" key="2">
    <source>
        <dbReference type="SAM" id="SignalP"/>
    </source>
</evidence>
<feature type="transmembrane region" description="Helical" evidence="1">
    <location>
        <begin position="89"/>
        <end position="107"/>
    </location>
</feature>
<sequence>MKKLFVILLALVSPAMAHAQEGLYEPEVFRTVSVIFLVGLFMWFCLAVMRRIMDNKLRNKIVDKGVPDSVVSSILKTNPKEDLNANIKWFAILMGLGVALTAIHYTLPLGIHSLAIMAFCIAASFLGYFFFLKQSDKKSE</sequence>
<keyword evidence="1" id="KW-0812">Transmembrane</keyword>
<keyword evidence="2" id="KW-0732">Signal</keyword>
<reference evidence="4" key="1">
    <citation type="journal article" date="2019" name="Int. J. Syst. Evol. Microbiol.">
        <title>The Global Catalogue of Microorganisms (GCM) 10K type strain sequencing project: providing services to taxonomists for standard genome sequencing and annotation.</title>
        <authorList>
            <consortium name="The Broad Institute Genomics Platform"/>
            <consortium name="The Broad Institute Genome Sequencing Center for Infectious Disease"/>
            <person name="Wu L."/>
            <person name="Ma J."/>
        </authorList>
    </citation>
    <scope>NUCLEOTIDE SEQUENCE [LARGE SCALE GENOMIC DNA]</scope>
    <source>
        <strain evidence="4">KCTC 52344</strain>
    </source>
</reference>